<evidence type="ECO:0000313" key="3">
    <source>
        <dbReference type="Proteomes" id="UP000295781"/>
    </source>
</evidence>
<accession>A0A4P2PY86</accession>
<dbReference type="OrthoDB" id="5503698at2"/>
<keyword evidence="1" id="KW-0732">Signal</keyword>
<dbReference type="SUPFAM" id="SSF82171">
    <property type="entry name" value="DPP6 N-terminal domain-like"/>
    <property type="match status" value="1"/>
</dbReference>
<evidence type="ECO:0000256" key="1">
    <source>
        <dbReference type="SAM" id="SignalP"/>
    </source>
</evidence>
<gene>
    <name evidence="2" type="ORF">SOCEGT47_022880</name>
</gene>
<dbReference type="AlphaFoldDB" id="A0A4P2PY86"/>
<reference evidence="2 3" key="1">
    <citation type="submission" date="2015-09" db="EMBL/GenBank/DDBJ databases">
        <title>Sorangium comparison.</title>
        <authorList>
            <person name="Zaburannyi N."/>
            <person name="Bunk B."/>
            <person name="Overmann J."/>
            <person name="Mueller R."/>
        </authorList>
    </citation>
    <scope>NUCLEOTIDE SEQUENCE [LARGE SCALE GENOMIC DNA]</scope>
    <source>
        <strain evidence="2 3">So ceGT47</strain>
    </source>
</reference>
<evidence type="ECO:0000313" key="2">
    <source>
        <dbReference type="EMBL" id="AUX21799.1"/>
    </source>
</evidence>
<dbReference type="RefSeq" id="WP_129347068.1">
    <property type="nucleotide sequence ID" value="NZ_CP012670.1"/>
</dbReference>
<protein>
    <recommendedName>
        <fullName evidence="4">Secreted protein</fullName>
    </recommendedName>
</protein>
<feature type="chain" id="PRO_5020402800" description="Secreted protein" evidence="1">
    <location>
        <begin position="19"/>
        <end position="389"/>
    </location>
</feature>
<proteinExistence type="predicted"/>
<organism evidence="2 3">
    <name type="scientific">Sorangium cellulosum</name>
    <name type="common">Polyangium cellulosum</name>
    <dbReference type="NCBI Taxonomy" id="56"/>
    <lineage>
        <taxon>Bacteria</taxon>
        <taxon>Pseudomonadati</taxon>
        <taxon>Myxococcota</taxon>
        <taxon>Polyangia</taxon>
        <taxon>Polyangiales</taxon>
        <taxon>Polyangiaceae</taxon>
        <taxon>Sorangium</taxon>
    </lineage>
</organism>
<dbReference type="Proteomes" id="UP000295781">
    <property type="component" value="Chromosome"/>
</dbReference>
<dbReference type="EMBL" id="CP012670">
    <property type="protein sequence ID" value="AUX21799.1"/>
    <property type="molecule type" value="Genomic_DNA"/>
</dbReference>
<evidence type="ECO:0008006" key="4">
    <source>
        <dbReference type="Google" id="ProtNLM"/>
    </source>
</evidence>
<name>A0A4P2PY86_SORCE</name>
<feature type="signal peptide" evidence="1">
    <location>
        <begin position="1"/>
        <end position="18"/>
    </location>
</feature>
<sequence>MNRLALAFALGASLAAAAALVGVGARPAPALSRVGRLLVPAALAAPAARAAPARVALLATPPGATRSTLHIAEVGGGKAGPPLATLRHLADAIVRARVVPGTPIVVATADTDPARDRSFNASLFRIEPHAEPTALCDGVVHASRPLVTADGRVFVARGVAGPEPRPGESPARLRVDALTVDEVDLATGATRTVHAHRGYLAFLAGAWSGDLAIYRVSPGSADIVLVNPDSGATRVIAPKIPPFARDFSIDAAAGALVFQERHEGDPGAWVVERLDLTSGKRTRLEVSAWSGLAPHAWPGGGLAYTPDRGAGLVVRGARAAVRGPLGAGVDAVQAVSQDAAWVAALHTNPSAFPVPFAIHAESGEVAAIPAPPRARIAVAGFVAAKEGQR</sequence>